<dbReference type="GO" id="GO:0016538">
    <property type="term" value="F:cyclin-dependent protein serine/threonine kinase regulator activity"/>
    <property type="evidence" value="ECO:0007669"/>
    <property type="project" value="TreeGrafter"/>
</dbReference>
<dbReference type="InterPro" id="IPR013922">
    <property type="entry name" value="Cyclin_PHO80-like"/>
</dbReference>
<dbReference type="PANTHER" id="PTHR15615">
    <property type="match status" value="1"/>
</dbReference>
<organism evidence="2 3">
    <name type="scientific">Emericellopsis cladophorae</name>
    <dbReference type="NCBI Taxonomy" id="2686198"/>
    <lineage>
        <taxon>Eukaryota</taxon>
        <taxon>Fungi</taxon>
        <taxon>Dikarya</taxon>
        <taxon>Ascomycota</taxon>
        <taxon>Pezizomycotina</taxon>
        <taxon>Sordariomycetes</taxon>
        <taxon>Hypocreomycetidae</taxon>
        <taxon>Hypocreales</taxon>
        <taxon>Bionectriaceae</taxon>
        <taxon>Emericellopsis</taxon>
    </lineage>
</organism>
<dbReference type="InterPro" id="IPR036915">
    <property type="entry name" value="Cyclin-like_sf"/>
</dbReference>
<dbReference type="GO" id="GO:0005634">
    <property type="term" value="C:nucleus"/>
    <property type="evidence" value="ECO:0007669"/>
    <property type="project" value="TreeGrafter"/>
</dbReference>
<dbReference type="SUPFAM" id="SSF47954">
    <property type="entry name" value="Cyclin-like"/>
    <property type="match status" value="1"/>
</dbReference>
<accession>A0A9P9XY77</accession>
<dbReference type="AlphaFoldDB" id="A0A9P9XY77"/>
<dbReference type="Pfam" id="PF08613">
    <property type="entry name" value="Cyclin"/>
    <property type="match status" value="1"/>
</dbReference>
<feature type="region of interest" description="Disordered" evidence="1">
    <location>
        <begin position="42"/>
        <end position="65"/>
    </location>
</feature>
<evidence type="ECO:0000256" key="1">
    <source>
        <dbReference type="SAM" id="MobiDB-lite"/>
    </source>
</evidence>
<feature type="compositionally biased region" description="Polar residues" evidence="1">
    <location>
        <begin position="365"/>
        <end position="384"/>
    </location>
</feature>
<dbReference type="GO" id="GO:0019901">
    <property type="term" value="F:protein kinase binding"/>
    <property type="evidence" value="ECO:0007669"/>
    <property type="project" value="InterPro"/>
</dbReference>
<comment type="caution">
    <text evidence="2">The sequence shown here is derived from an EMBL/GenBank/DDBJ whole genome shotgun (WGS) entry which is preliminary data.</text>
</comment>
<gene>
    <name evidence="2" type="ORF">J7T54_007530</name>
</gene>
<keyword evidence="3" id="KW-1185">Reference proteome</keyword>
<dbReference type="Proteomes" id="UP001055219">
    <property type="component" value="Unassembled WGS sequence"/>
</dbReference>
<proteinExistence type="predicted"/>
<dbReference type="GO" id="GO:0000307">
    <property type="term" value="C:cyclin-dependent protein kinase holoenzyme complex"/>
    <property type="evidence" value="ECO:0007669"/>
    <property type="project" value="TreeGrafter"/>
</dbReference>
<reference evidence="2" key="2">
    <citation type="submission" date="2022-07" db="EMBL/GenBank/DDBJ databases">
        <authorList>
            <person name="Goncalves M.F.M."/>
            <person name="Hilario S."/>
            <person name="Van De Peer Y."/>
            <person name="Esteves A.C."/>
            <person name="Alves A."/>
        </authorList>
    </citation>
    <scope>NUCLEOTIDE SEQUENCE</scope>
    <source>
        <strain evidence="2">MUM 19.33</strain>
    </source>
</reference>
<name>A0A9P9XY77_9HYPO</name>
<dbReference type="OrthoDB" id="286814at2759"/>
<feature type="compositionally biased region" description="Low complexity" evidence="1">
    <location>
        <begin position="439"/>
        <end position="473"/>
    </location>
</feature>
<feature type="region of interest" description="Disordered" evidence="1">
    <location>
        <begin position="338"/>
        <end position="400"/>
    </location>
</feature>
<sequence length="641" mass="69562">MNYEHDASPGFVHPVRNNIYNSSISSAASVSTASIWSTASASSQGSDDSSIFDGPVTGQASDSDSCDSFLSRKGINQLSAIPTELRQNPRRSAAGRVAPPSLVRQSDRKVDFVDNLVDSSTQIVEAIWPTSSSLCRREQGNKGVLPLRTFIQETLRRSRTSFSTLQVALYYLLLIKPRVPSRSFIMEQFDDRPATQSLLCGRRMFLAALILASKYLQDRNYSARAWSKISGLNTQEINQNEIAFLQAVDWKLHICKDVYQKWADIVHKFTPPSGPSSPGGCSQLISQQHEIWRHIILGLDADLTNIEALVSSAHSSLKASDLSLASPRSILNMAQEAPTSTLAPRSTPVPMEPTPFGVRAPSRMGPNNTQLPTPRLTPQSNGLSTPAAGAAPSTLSRSNAMASAMSQATVCNTAHYLDRLPTPASSSPQSYSSIRRSSLANSVSTASSPESMISDSSRLSRSSSFSSVSSSASATLPSRFRTTKLGNERLSRKPSFPSVPEQDCDIQESASPGSYTGPVGHVGDWSVSVDHNLAGRKRPLDDMMNDAASNAARTLQELRRSRGAVGTHTTNDDTPLQSNVRDLLNVSYGQSGWPASMLETRYRPEYPDKKRVCCSTEASRGYNATPTFHVRGPGMWQGILN</sequence>
<reference evidence="2" key="1">
    <citation type="journal article" date="2021" name="J Fungi (Basel)">
        <title>Genomic and Metabolomic Analyses of the Marine Fungus Emericellopsis cladophorae: Insights into Saltwater Adaptability Mechanisms and Its Biosynthetic Potential.</title>
        <authorList>
            <person name="Goncalves M.F.M."/>
            <person name="Hilario S."/>
            <person name="Van de Peer Y."/>
            <person name="Esteves A.C."/>
            <person name="Alves A."/>
        </authorList>
    </citation>
    <scope>NUCLEOTIDE SEQUENCE</scope>
    <source>
        <strain evidence="2">MUM 19.33</strain>
    </source>
</reference>
<dbReference type="PANTHER" id="PTHR15615:SF36">
    <property type="entry name" value="PHO85 CYCLIN-5"/>
    <property type="match status" value="1"/>
</dbReference>
<dbReference type="Gene3D" id="1.10.472.10">
    <property type="entry name" value="Cyclin-like"/>
    <property type="match status" value="1"/>
</dbReference>
<dbReference type="EMBL" id="JAGIXG020000038">
    <property type="protein sequence ID" value="KAI6780054.1"/>
    <property type="molecule type" value="Genomic_DNA"/>
</dbReference>
<dbReference type="GeneID" id="75834004"/>
<dbReference type="CDD" id="cd20557">
    <property type="entry name" value="CYCLIN_ScPCL1-like"/>
    <property type="match status" value="1"/>
</dbReference>
<evidence type="ECO:0000313" key="3">
    <source>
        <dbReference type="Proteomes" id="UP001055219"/>
    </source>
</evidence>
<feature type="region of interest" description="Disordered" evidence="1">
    <location>
        <begin position="439"/>
        <end position="519"/>
    </location>
</feature>
<evidence type="ECO:0000313" key="2">
    <source>
        <dbReference type="EMBL" id="KAI6780054.1"/>
    </source>
</evidence>
<protein>
    <submittedName>
        <fullName evidence="2">G1/S-specific cyclin-like protein</fullName>
    </submittedName>
</protein>
<dbReference type="RefSeq" id="XP_051360910.1">
    <property type="nucleotide sequence ID" value="XM_051507999.1"/>
</dbReference>